<accession>A0AAW0X2S1</accession>
<dbReference type="EMBL" id="JARKIK010000052">
    <property type="protein sequence ID" value="KAK8733886.1"/>
    <property type="molecule type" value="Genomic_DNA"/>
</dbReference>
<dbReference type="AlphaFoldDB" id="A0AAW0X2S1"/>
<sequence length="116" mass="13051">MYTKEKMGRKLWYPLLYVFQECESSLKQKTELIARLEDKAAEMAETIRNLESKYVSQGPQSSNEPSQAGQISRSKSYFEPSTNSVDKEQAEGEGQKGMGKSTSMFELENKPAAGKL</sequence>
<feature type="compositionally biased region" description="Polar residues" evidence="1">
    <location>
        <begin position="54"/>
        <end position="84"/>
    </location>
</feature>
<feature type="compositionally biased region" description="Basic and acidic residues" evidence="1">
    <location>
        <begin position="85"/>
        <end position="94"/>
    </location>
</feature>
<evidence type="ECO:0000256" key="1">
    <source>
        <dbReference type="SAM" id="MobiDB-lite"/>
    </source>
</evidence>
<name>A0AAW0X2S1_CHEQU</name>
<reference evidence="2" key="2">
    <citation type="submission" date="2024-01" db="EMBL/GenBank/DDBJ databases">
        <authorList>
            <person name="He J."/>
            <person name="Wang M."/>
            <person name="Zheng J."/>
            <person name="Liu Z."/>
        </authorList>
    </citation>
    <scope>NUCLEOTIDE SEQUENCE</scope>
    <source>
        <strain evidence="2">ZL_2023a</strain>
        <tissue evidence="2">Muscle</tissue>
    </source>
</reference>
<evidence type="ECO:0000313" key="2">
    <source>
        <dbReference type="EMBL" id="KAK8733887.1"/>
    </source>
</evidence>
<protein>
    <submittedName>
        <fullName evidence="2">Uncharacterized protein</fullName>
    </submittedName>
</protein>
<dbReference type="Proteomes" id="UP001445076">
    <property type="component" value="Unassembled WGS sequence"/>
</dbReference>
<dbReference type="EMBL" id="JARKIK010000052">
    <property type="protein sequence ID" value="KAK8733881.1"/>
    <property type="molecule type" value="Genomic_DNA"/>
</dbReference>
<evidence type="ECO:0000313" key="3">
    <source>
        <dbReference type="Proteomes" id="UP001445076"/>
    </source>
</evidence>
<gene>
    <name evidence="2" type="ORF">OTU49_006229</name>
</gene>
<dbReference type="EMBL" id="JARKIK010000052">
    <property type="protein sequence ID" value="KAK8733883.1"/>
    <property type="molecule type" value="Genomic_DNA"/>
</dbReference>
<reference evidence="2 3" key="1">
    <citation type="journal article" date="2024" name="BMC Genomics">
        <title>Genome assembly of redclaw crayfish (Cherax quadricarinatus) provides insights into its immune adaptation and hypoxia tolerance.</title>
        <authorList>
            <person name="Liu Z."/>
            <person name="Zheng J."/>
            <person name="Li H."/>
            <person name="Fang K."/>
            <person name="Wang S."/>
            <person name="He J."/>
            <person name="Zhou D."/>
            <person name="Weng S."/>
            <person name="Chi M."/>
            <person name="Gu Z."/>
            <person name="He J."/>
            <person name="Li F."/>
            <person name="Wang M."/>
        </authorList>
    </citation>
    <scope>NUCLEOTIDE SEQUENCE [LARGE SCALE GENOMIC DNA]</scope>
    <source>
        <strain evidence="2">ZL_2023a</strain>
    </source>
</reference>
<keyword evidence="3" id="KW-1185">Reference proteome</keyword>
<feature type="region of interest" description="Disordered" evidence="1">
    <location>
        <begin position="51"/>
        <end position="116"/>
    </location>
</feature>
<dbReference type="EMBL" id="JARKIK010000052">
    <property type="protein sequence ID" value="KAK8733887.1"/>
    <property type="molecule type" value="Genomic_DNA"/>
</dbReference>
<organism evidence="2 3">
    <name type="scientific">Cherax quadricarinatus</name>
    <name type="common">Australian red claw crayfish</name>
    <dbReference type="NCBI Taxonomy" id="27406"/>
    <lineage>
        <taxon>Eukaryota</taxon>
        <taxon>Metazoa</taxon>
        <taxon>Ecdysozoa</taxon>
        <taxon>Arthropoda</taxon>
        <taxon>Crustacea</taxon>
        <taxon>Multicrustacea</taxon>
        <taxon>Malacostraca</taxon>
        <taxon>Eumalacostraca</taxon>
        <taxon>Eucarida</taxon>
        <taxon>Decapoda</taxon>
        <taxon>Pleocyemata</taxon>
        <taxon>Astacidea</taxon>
        <taxon>Parastacoidea</taxon>
        <taxon>Parastacidae</taxon>
        <taxon>Cherax</taxon>
    </lineage>
</organism>
<comment type="caution">
    <text evidence="2">The sequence shown here is derived from an EMBL/GenBank/DDBJ whole genome shotgun (WGS) entry which is preliminary data.</text>
</comment>
<proteinExistence type="predicted"/>